<protein>
    <submittedName>
        <fullName evidence="6">Transcriptional regulator, TraR/DksA family</fullName>
    </submittedName>
</protein>
<dbReference type="AlphaFoldDB" id="A0A059XUR5"/>
<reference evidence="7" key="1">
    <citation type="submission" date="2014-02" db="EMBL/GenBank/DDBJ databases">
        <title>Complete genome sequence and comparative genomic analysis of the nitrogen-fixing bacterium Leptospirillum ferriphilum YSK.</title>
        <authorList>
            <person name="Guo X."/>
            <person name="Yin H."/>
            <person name="Liang Y."/>
            <person name="Hu Q."/>
            <person name="Ma L."/>
            <person name="Xiao Y."/>
            <person name="Zhang X."/>
            <person name="Qiu G."/>
            <person name="Liu X."/>
        </authorList>
    </citation>
    <scope>NUCLEOTIDE SEQUENCE [LARGE SCALE GENOMIC DNA]</scope>
    <source>
        <strain evidence="7">YSK</strain>
    </source>
</reference>
<dbReference type="RefSeq" id="WP_014961161.1">
    <property type="nucleotide sequence ID" value="NZ_CP007243.1"/>
</dbReference>
<evidence type="ECO:0000259" key="5">
    <source>
        <dbReference type="Pfam" id="PF01258"/>
    </source>
</evidence>
<evidence type="ECO:0000256" key="1">
    <source>
        <dbReference type="ARBA" id="ARBA00022723"/>
    </source>
</evidence>
<keyword evidence="7" id="KW-1185">Reference proteome</keyword>
<dbReference type="Proteomes" id="UP000027059">
    <property type="component" value="Chromosome"/>
</dbReference>
<dbReference type="OrthoDB" id="9803742at2"/>
<dbReference type="PROSITE" id="PS01102">
    <property type="entry name" value="ZF_DKSA_1"/>
    <property type="match status" value="1"/>
</dbReference>
<dbReference type="Pfam" id="PF01258">
    <property type="entry name" value="zf-dskA_traR"/>
    <property type="match status" value="1"/>
</dbReference>
<evidence type="ECO:0000313" key="7">
    <source>
        <dbReference type="Proteomes" id="UP000027059"/>
    </source>
</evidence>
<feature type="domain" description="Zinc finger DksA/TraR C4-type" evidence="5">
    <location>
        <begin position="85"/>
        <end position="119"/>
    </location>
</feature>
<sequence>MVKGEERNQRLREILLSKQSEVERDIRQHLARQIGPENEHRLDSALDQGDLSSIDMGEGVDLALLEMRNKTRKAIHQALQRLGEGTYGYCEECGGEIEEKRLKVMPFAQLCIVCQRKKEELEKIEKEESIRDADSA</sequence>
<name>A0A059XUR5_9BACT</name>
<dbReference type="Gene3D" id="1.20.120.910">
    <property type="entry name" value="DksA, coiled-coil domain"/>
    <property type="match status" value="1"/>
</dbReference>
<keyword evidence="3" id="KW-0862">Zinc</keyword>
<dbReference type="PROSITE" id="PS51128">
    <property type="entry name" value="ZF_DKSA_2"/>
    <property type="match status" value="1"/>
</dbReference>
<dbReference type="EMBL" id="CP007243">
    <property type="protein sequence ID" value="AIA30593.1"/>
    <property type="molecule type" value="Genomic_DNA"/>
</dbReference>
<dbReference type="PANTHER" id="PTHR33823:SF4">
    <property type="entry name" value="GENERAL STRESS PROTEIN 16O"/>
    <property type="match status" value="1"/>
</dbReference>
<feature type="zinc finger region" description="dksA C4-type" evidence="4">
    <location>
        <begin position="90"/>
        <end position="114"/>
    </location>
</feature>
<organism evidence="6 7">
    <name type="scientific">Leptospirillum ferriphilum YSK</name>
    <dbReference type="NCBI Taxonomy" id="1441628"/>
    <lineage>
        <taxon>Bacteria</taxon>
        <taxon>Pseudomonadati</taxon>
        <taxon>Nitrospirota</taxon>
        <taxon>Nitrospiria</taxon>
        <taxon>Nitrospirales</taxon>
        <taxon>Nitrospiraceae</taxon>
        <taxon>Leptospirillum</taxon>
    </lineage>
</organism>
<evidence type="ECO:0000256" key="3">
    <source>
        <dbReference type="ARBA" id="ARBA00022833"/>
    </source>
</evidence>
<proteinExistence type="predicted"/>
<dbReference type="SUPFAM" id="SSF109635">
    <property type="entry name" value="DnaK suppressor protein DksA, alpha-hairpin domain"/>
    <property type="match status" value="1"/>
</dbReference>
<gene>
    <name evidence="6" type="ORF">Y981_07040</name>
</gene>
<evidence type="ECO:0000313" key="6">
    <source>
        <dbReference type="EMBL" id="AIA30593.1"/>
    </source>
</evidence>
<keyword evidence="1" id="KW-0479">Metal-binding</keyword>
<dbReference type="SUPFAM" id="SSF57716">
    <property type="entry name" value="Glucocorticoid receptor-like (DNA-binding domain)"/>
    <property type="match status" value="1"/>
</dbReference>
<keyword evidence="2" id="KW-0863">Zinc-finger</keyword>
<reference evidence="6 7" key="2">
    <citation type="journal article" date="2015" name="Biomed. Res. Int.">
        <title>Effects of Arsenite Resistance on the Growth and Functional Gene Expression of Leptospirillum ferriphilum and Acidithiobacillus thiooxidans in Pure Culture and Coculture.</title>
        <authorList>
            <person name="Jiang H."/>
            <person name="Liang Y."/>
            <person name="Yin H."/>
            <person name="Xiao Y."/>
            <person name="Guo X."/>
            <person name="Xu Y."/>
            <person name="Hu Q."/>
            <person name="Liu H."/>
            <person name="Liu X."/>
        </authorList>
    </citation>
    <scope>NUCLEOTIDE SEQUENCE [LARGE SCALE GENOMIC DNA]</scope>
    <source>
        <strain evidence="6 7">YSK</strain>
    </source>
</reference>
<dbReference type="PANTHER" id="PTHR33823">
    <property type="entry name" value="RNA POLYMERASE-BINDING TRANSCRIPTION FACTOR DKSA-RELATED"/>
    <property type="match status" value="1"/>
</dbReference>
<dbReference type="InterPro" id="IPR037187">
    <property type="entry name" value="DnaK_N"/>
</dbReference>
<dbReference type="GO" id="GO:0008270">
    <property type="term" value="F:zinc ion binding"/>
    <property type="evidence" value="ECO:0007669"/>
    <property type="project" value="UniProtKB-KW"/>
</dbReference>
<dbReference type="InterPro" id="IPR000962">
    <property type="entry name" value="Znf_DskA_TraR"/>
</dbReference>
<accession>A0A059XUR5</accession>
<dbReference type="KEGG" id="lfp:Y981_07040"/>
<dbReference type="InterPro" id="IPR020458">
    <property type="entry name" value="Znf_DskA_TraR_CS"/>
</dbReference>
<evidence type="ECO:0000256" key="2">
    <source>
        <dbReference type="ARBA" id="ARBA00022771"/>
    </source>
</evidence>
<dbReference type="HOGENOM" id="CLU_043144_3_1_0"/>
<evidence type="ECO:0000256" key="4">
    <source>
        <dbReference type="PROSITE-ProRule" id="PRU00510"/>
    </source>
</evidence>